<evidence type="ECO:0000313" key="4">
    <source>
        <dbReference type="Proteomes" id="UP000256845"/>
    </source>
</evidence>
<evidence type="ECO:0000256" key="2">
    <source>
        <dbReference type="HAMAP-Rule" id="MF_01270"/>
    </source>
</evidence>
<comment type="pathway">
    <text evidence="2">Cell wall biogenesis; peptidoglycan recycling.</text>
</comment>
<dbReference type="GO" id="GO:0009254">
    <property type="term" value="P:peptidoglycan turnover"/>
    <property type="evidence" value="ECO:0007669"/>
    <property type="project" value="UniProtKB-UniRule"/>
</dbReference>
<dbReference type="Gene3D" id="3.30.420.40">
    <property type="match status" value="2"/>
</dbReference>
<keyword evidence="2" id="KW-0547">Nucleotide-binding</keyword>
<comment type="catalytic activity">
    <reaction evidence="2">
        <text>1,6-anhydro-N-acetyl-beta-muramate + ATP + H2O = N-acetyl-D-muramate 6-phosphate + ADP + H(+)</text>
        <dbReference type="Rhea" id="RHEA:24952"/>
        <dbReference type="ChEBI" id="CHEBI:15377"/>
        <dbReference type="ChEBI" id="CHEBI:15378"/>
        <dbReference type="ChEBI" id="CHEBI:30616"/>
        <dbReference type="ChEBI" id="CHEBI:58690"/>
        <dbReference type="ChEBI" id="CHEBI:58722"/>
        <dbReference type="ChEBI" id="CHEBI:456216"/>
        <dbReference type="EC" id="2.7.1.170"/>
    </reaction>
</comment>
<dbReference type="GO" id="GO:0097175">
    <property type="term" value="P:1,6-anhydro-N-acetyl-beta-muramic acid catabolic process"/>
    <property type="evidence" value="ECO:0007669"/>
    <property type="project" value="UniProtKB-UniRule"/>
</dbReference>
<feature type="binding site" evidence="2">
    <location>
        <begin position="13"/>
        <end position="20"/>
    </location>
    <ligand>
        <name>ATP</name>
        <dbReference type="ChEBI" id="CHEBI:30616"/>
    </ligand>
</feature>
<protein>
    <recommendedName>
        <fullName evidence="2">Anhydro-N-acetylmuramic acid kinase</fullName>
        <ecNumber evidence="2">2.7.1.170</ecNumber>
    </recommendedName>
    <alternativeName>
        <fullName evidence="2">AnhMurNAc kinase</fullName>
    </alternativeName>
</protein>
<dbReference type="SUPFAM" id="SSF53067">
    <property type="entry name" value="Actin-like ATPase domain"/>
    <property type="match status" value="1"/>
</dbReference>
<evidence type="ECO:0000313" key="3">
    <source>
        <dbReference type="EMBL" id="RED53647.1"/>
    </source>
</evidence>
<dbReference type="Pfam" id="PF03702">
    <property type="entry name" value="AnmK"/>
    <property type="match status" value="1"/>
</dbReference>
<dbReference type="UniPathway" id="UPA00343"/>
<dbReference type="EC" id="2.7.1.170" evidence="2"/>
<dbReference type="GO" id="GO:0016773">
    <property type="term" value="F:phosphotransferase activity, alcohol group as acceptor"/>
    <property type="evidence" value="ECO:0007669"/>
    <property type="project" value="UniProtKB-UniRule"/>
</dbReference>
<keyword evidence="1 2" id="KW-0119">Carbohydrate metabolism</keyword>
<accession>A0A3D9HW00</accession>
<dbReference type="PANTHER" id="PTHR30605">
    <property type="entry name" value="ANHYDRO-N-ACETYLMURAMIC ACID KINASE"/>
    <property type="match status" value="1"/>
</dbReference>
<keyword evidence="2" id="KW-0067">ATP-binding</keyword>
<dbReference type="HAMAP" id="MF_01270">
    <property type="entry name" value="AnhMurNAc_kinase"/>
    <property type="match status" value="1"/>
</dbReference>
<dbReference type="UniPathway" id="UPA00544"/>
<name>A0A3D9HW00_9PROT</name>
<dbReference type="GO" id="GO:0005524">
    <property type="term" value="F:ATP binding"/>
    <property type="evidence" value="ECO:0007669"/>
    <property type="project" value="UniProtKB-UniRule"/>
</dbReference>
<dbReference type="RefSeq" id="WP_115934767.1">
    <property type="nucleotide sequence ID" value="NZ_QRDW01000001.1"/>
</dbReference>
<dbReference type="InterPro" id="IPR005338">
    <property type="entry name" value="Anhydro_N_Ac-Mur_kinase"/>
</dbReference>
<keyword evidence="2 3" id="KW-0418">Kinase</keyword>
<dbReference type="NCBIfam" id="NF007141">
    <property type="entry name" value="PRK09585.1-5"/>
    <property type="match status" value="1"/>
</dbReference>
<proteinExistence type="inferred from homology"/>
<evidence type="ECO:0000256" key="1">
    <source>
        <dbReference type="ARBA" id="ARBA00023277"/>
    </source>
</evidence>
<keyword evidence="2" id="KW-0808">Transferase</keyword>
<dbReference type="AlphaFoldDB" id="A0A3D9HW00"/>
<sequence>MADIVWAIGLMSGTSMDGIDAALIRTDGEKVFDFGPALSIAYEQPFQDRIRAVLGLRETNDTVNALEEEITLKHADAVKALLEKAGISAAEVAYIGFHGQTINHVPSDRFTWQLGKGALLARETGIPVVYDFRSQDVAAGGEGAPLAPVYHGALALGLEKPVVFVNIGGVSNITYVGSDGGLIAFDTGPGNGLMDDLMLEVAGQAYDEAGKTAAKGQVDRAVLSELMDHPYFRRKPPKSLDRHDFSKDPVEGLALEDAMATLAAFTKTAILRAMDYLPERPRTWLICGGGRHNATLMGMMRRKLPGTVEPVDLLGLDGDMIEAQAFALMAVRSARGLPISFPKTTNAPRPLAGGHLVKPDWI</sequence>
<comment type="caution">
    <text evidence="3">The sequence shown here is derived from an EMBL/GenBank/DDBJ whole genome shotgun (WGS) entry which is preliminary data.</text>
</comment>
<dbReference type="OrthoDB" id="9763949at2"/>
<dbReference type="GO" id="GO:0006040">
    <property type="term" value="P:amino sugar metabolic process"/>
    <property type="evidence" value="ECO:0007669"/>
    <property type="project" value="InterPro"/>
</dbReference>
<keyword evidence="4" id="KW-1185">Reference proteome</keyword>
<dbReference type="EMBL" id="QRDW01000001">
    <property type="protein sequence ID" value="RED53647.1"/>
    <property type="molecule type" value="Genomic_DNA"/>
</dbReference>
<dbReference type="GO" id="GO:0016301">
    <property type="term" value="F:kinase activity"/>
    <property type="evidence" value="ECO:0007669"/>
    <property type="project" value="UniProtKB-KW"/>
</dbReference>
<dbReference type="PANTHER" id="PTHR30605:SF0">
    <property type="entry name" value="ANHYDRO-N-ACETYLMURAMIC ACID KINASE"/>
    <property type="match status" value="1"/>
</dbReference>
<dbReference type="Proteomes" id="UP000256845">
    <property type="component" value="Unassembled WGS sequence"/>
</dbReference>
<comment type="pathway">
    <text evidence="2">Amino-sugar metabolism; 1,6-anhydro-N-acetylmuramate degradation.</text>
</comment>
<organism evidence="3 4">
    <name type="scientific">Aestuariispira insulae</name>
    <dbReference type="NCBI Taxonomy" id="1461337"/>
    <lineage>
        <taxon>Bacteria</taxon>
        <taxon>Pseudomonadati</taxon>
        <taxon>Pseudomonadota</taxon>
        <taxon>Alphaproteobacteria</taxon>
        <taxon>Rhodospirillales</taxon>
        <taxon>Kiloniellaceae</taxon>
        <taxon>Aestuariispira</taxon>
    </lineage>
</organism>
<gene>
    <name evidence="2" type="primary">anmK</name>
    <name evidence="3" type="ORF">DFP90_101439</name>
</gene>
<comment type="similarity">
    <text evidence="2">Belongs to the anhydro-N-acetylmuramic acid kinase family.</text>
</comment>
<comment type="function">
    <text evidence="2">Catalyzes the specific phosphorylation of 1,6-anhydro-N-acetylmuramic acid (anhMurNAc) with the simultaneous cleavage of the 1,6-anhydro ring, generating MurNAc-6-P. Is required for the utilization of anhMurNAc either imported from the medium or derived from its own cell wall murein, and thus plays a role in cell wall recycling.</text>
</comment>
<dbReference type="InterPro" id="IPR043129">
    <property type="entry name" value="ATPase_NBD"/>
</dbReference>
<reference evidence="3 4" key="1">
    <citation type="submission" date="2018-07" db="EMBL/GenBank/DDBJ databases">
        <title>Genomic Encyclopedia of Type Strains, Phase III (KMG-III): the genomes of soil and plant-associated and newly described type strains.</title>
        <authorList>
            <person name="Whitman W."/>
        </authorList>
    </citation>
    <scope>NUCLEOTIDE SEQUENCE [LARGE SCALE GENOMIC DNA]</scope>
    <source>
        <strain evidence="3 4">CECT 8488</strain>
    </source>
</reference>